<protein>
    <recommendedName>
        <fullName evidence="3">Dehydrogenase (DH) domain-containing protein</fullName>
    </recommendedName>
</protein>
<evidence type="ECO:0008006" key="3">
    <source>
        <dbReference type="Google" id="ProtNLM"/>
    </source>
</evidence>
<gene>
    <name evidence="1" type="ORF">VIBNISOn1_970073</name>
</gene>
<proteinExistence type="predicted"/>
<evidence type="ECO:0000313" key="1">
    <source>
        <dbReference type="EMBL" id="CCO50052.1"/>
    </source>
</evidence>
<dbReference type="AlphaFoldDB" id="A0AAV2VZP9"/>
<sequence length="294" mass="33505">MSVGLLDNSIVSKEFSETEASFVLNLNLIEHRYLYSHTIDGNVVIPTVFLLEYAVVLLQKSPLVDQLELELDSFAVKNINSKRFIQIQPDMDNCLYLTFSRAEDAFNIVIGCDKLSKSGKVIRTNVSAFSATLDFERTEGTEIVPVDELEPLPLPTVNRFRNKSLAVMGQLFITPNDDYRWSEEKKCLISFSDMLDTTRYYLGSSPDVKLTTHVNATISGIQYLVFYAFLRDRPAWPSDVEEICFHGPLTGRIVVTQIMQGKDESHVNLTLRNQEDNSLIAEFKNYQLQEQRGR</sequence>
<comment type="caution">
    <text evidence="1">The sequence shown here is derived from an EMBL/GenBank/DDBJ whole genome shotgun (WGS) entry which is preliminary data.</text>
</comment>
<evidence type="ECO:0000313" key="2">
    <source>
        <dbReference type="Proteomes" id="UP000018211"/>
    </source>
</evidence>
<reference evidence="1 2" key="1">
    <citation type="journal article" date="2013" name="ISME J.">
        <title>Comparative genomics of pathogenic lineages of Vibrio nigripulchritudo identifies virulence-associated traits.</title>
        <authorList>
            <person name="Goudenege D."/>
            <person name="Labreuche Y."/>
            <person name="Krin E."/>
            <person name="Ansquer D."/>
            <person name="Mangenot S."/>
            <person name="Calteau A."/>
            <person name="Medigue C."/>
            <person name="Mazel D."/>
            <person name="Polz M.F."/>
            <person name="Le Roux F."/>
        </authorList>
    </citation>
    <scope>NUCLEOTIDE SEQUENCE [LARGE SCALE GENOMIC DNA]</scope>
    <source>
        <strain evidence="1 2">SOn1</strain>
    </source>
</reference>
<accession>A0AAV2VZP9</accession>
<name>A0AAV2VZP9_9VIBR</name>
<organism evidence="1 2">
    <name type="scientific">Vibrio nigripulchritudo SOn1</name>
    <dbReference type="NCBI Taxonomy" id="1238450"/>
    <lineage>
        <taxon>Bacteria</taxon>
        <taxon>Pseudomonadati</taxon>
        <taxon>Pseudomonadota</taxon>
        <taxon>Gammaproteobacteria</taxon>
        <taxon>Vibrionales</taxon>
        <taxon>Vibrionaceae</taxon>
        <taxon>Vibrio</taxon>
    </lineage>
</organism>
<dbReference type="Proteomes" id="UP000018211">
    <property type="component" value="Unassembled WGS sequence"/>
</dbReference>
<dbReference type="EMBL" id="CAOF01000194">
    <property type="protein sequence ID" value="CCO50052.1"/>
    <property type="molecule type" value="Genomic_DNA"/>
</dbReference>
<dbReference type="RefSeq" id="WP_022613970.1">
    <property type="nucleotide sequence ID" value="NZ_LK391965.1"/>
</dbReference>